<dbReference type="PROSITE" id="PS00893">
    <property type="entry name" value="NUDIX_BOX"/>
    <property type="match status" value="1"/>
</dbReference>
<evidence type="ECO:0000313" key="4">
    <source>
        <dbReference type="EMBL" id="OGF21311.1"/>
    </source>
</evidence>
<sequence>MPKERFKITPAVYLYLEKDGMVLLQRRFNTGYEDGNYSLVAGHLDGGETFSQAMIRESKEEAGIILKLEDLQVVHVIHRQVISKDVGARERINIFLKAKGWSGELKNMEPDKCDDLNWFPLDNLPQNTIPYVKQAIESIQKGIFYGEFGF</sequence>
<dbReference type="EMBL" id="MFGA01000008">
    <property type="protein sequence ID" value="OGF21311.1"/>
    <property type="molecule type" value="Genomic_DNA"/>
</dbReference>
<proteinExistence type="predicted"/>
<keyword evidence="2 4" id="KW-0378">Hydrolase</keyword>
<dbReference type="InterPro" id="IPR020084">
    <property type="entry name" value="NUDIX_hydrolase_CS"/>
</dbReference>
<accession>A0A1F5S4U7</accession>
<dbReference type="GO" id="GO:0016787">
    <property type="term" value="F:hydrolase activity"/>
    <property type="evidence" value="ECO:0007669"/>
    <property type="project" value="UniProtKB-KW"/>
</dbReference>
<dbReference type="Pfam" id="PF00293">
    <property type="entry name" value="NUDIX"/>
    <property type="match status" value="1"/>
</dbReference>
<evidence type="ECO:0000256" key="2">
    <source>
        <dbReference type="ARBA" id="ARBA00022801"/>
    </source>
</evidence>
<dbReference type="Gene3D" id="3.90.79.10">
    <property type="entry name" value="Nucleoside Triphosphate Pyrophosphohydrolase"/>
    <property type="match status" value="1"/>
</dbReference>
<dbReference type="Proteomes" id="UP000177407">
    <property type="component" value="Unassembled WGS sequence"/>
</dbReference>
<gene>
    <name evidence="4" type="ORF">A2257_00815</name>
</gene>
<evidence type="ECO:0000313" key="5">
    <source>
        <dbReference type="Proteomes" id="UP000177407"/>
    </source>
</evidence>
<dbReference type="AlphaFoldDB" id="A0A1F5S4U7"/>
<reference evidence="4 5" key="1">
    <citation type="journal article" date="2016" name="Nat. Commun.">
        <title>Thousands of microbial genomes shed light on interconnected biogeochemical processes in an aquifer system.</title>
        <authorList>
            <person name="Anantharaman K."/>
            <person name="Brown C.T."/>
            <person name="Hug L.A."/>
            <person name="Sharon I."/>
            <person name="Castelle C.J."/>
            <person name="Probst A.J."/>
            <person name="Thomas B.C."/>
            <person name="Singh A."/>
            <person name="Wilkins M.J."/>
            <person name="Karaoz U."/>
            <person name="Brodie E.L."/>
            <person name="Williams K.H."/>
            <person name="Hubbard S.S."/>
            <person name="Banfield J.F."/>
        </authorList>
    </citation>
    <scope>NUCLEOTIDE SEQUENCE [LARGE SCALE GENOMIC DNA]</scope>
</reference>
<dbReference type="InterPro" id="IPR000086">
    <property type="entry name" value="NUDIX_hydrolase_dom"/>
</dbReference>
<dbReference type="PANTHER" id="PTHR43046">
    <property type="entry name" value="GDP-MANNOSE MANNOSYL HYDROLASE"/>
    <property type="match status" value="1"/>
</dbReference>
<comment type="cofactor">
    <cofactor evidence="1">
        <name>Mg(2+)</name>
        <dbReference type="ChEBI" id="CHEBI:18420"/>
    </cofactor>
</comment>
<dbReference type="PANTHER" id="PTHR43046:SF16">
    <property type="entry name" value="ADP-RIBOSE PYROPHOSPHATASE YJHB-RELATED"/>
    <property type="match status" value="1"/>
</dbReference>
<dbReference type="InterPro" id="IPR015797">
    <property type="entry name" value="NUDIX_hydrolase-like_dom_sf"/>
</dbReference>
<evidence type="ECO:0000256" key="1">
    <source>
        <dbReference type="ARBA" id="ARBA00001946"/>
    </source>
</evidence>
<feature type="domain" description="Nudix hydrolase" evidence="3">
    <location>
        <begin position="7"/>
        <end position="141"/>
    </location>
</feature>
<dbReference type="CDD" id="cd04683">
    <property type="entry name" value="NUDIX_Hydrolase"/>
    <property type="match status" value="1"/>
</dbReference>
<comment type="caution">
    <text evidence="4">The sequence shown here is derived from an EMBL/GenBank/DDBJ whole genome shotgun (WGS) entry which is preliminary data.</text>
</comment>
<evidence type="ECO:0000259" key="3">
    <source>
        <dbReference type="PROSITE" id="PS51462"/>
    </source>
</evidence>
<dbReference type="SUPFAM" id="SSF55811">
    <property type="entry name" value="Nudix"/>
    <property type="match status" value="1"/>
</dbReference>
<organism evidence="4 5">
    <name type="scientific">Candidatus Falkowbacteria bacterium RIFOXYA2_FULL_38_12</name>
    <dbReference type="NCBI Taxonomy" id="1797993"/>
    <lineage>
        <taxon>Bacteria</taxon>
        <taxon>Candidatus Falkowiibacteriota</taxon>
    </lineage>
</organism>
<protein>
    <submittedName>
        <fullName evidence="4">NUDIX hydrolase</fullName>
    </submittedName>
</protein>
<dbReference type="PROSITE" id="PS51462">
    <property type="entry name" value="NUDIX"/>
    <property type="match status" value="1"/>
</dbReference>
<name>A0A1F5S4U7_9BACT</name>